<dbReference type="Proteomes" id="UP000314982">
    <property type="component" value="Unassembled WGS sequence"/>
</dbReference>
<dbReference type="PANTHER" id="PTHR46003:SF3">
    <property type="entry name" value="HOST CELL FACTOR 1"/>
    <property type="match status" value="1"/>
</dbReference>
<organism evidence="2 3">
    <name type="scientific">Hucho hucho</name>
    <name type="common">huchen</name>
    <dbReference type="NCBI Taxonomy" id="62062"/>
    <lineage>
        <taxon>Eukaryota</taxon>
        <taxon>Metazoa</taxon>
        <taxon>Chordata</taxon>
        <taxon>Craniata</taxon>
        <taxon>Vertebrata</taxon>
        <taxon>Euteleostomi</taxon>
        <taxon>Actinopterygii</taxon>
        <taxon>Neopterygii</taxon>
        <taxon>Teleostei</taxon>
        <taxon>Protacanthopterygii</taxon>
        <taxon>Salmoniformes</taxon>
        <taxon>Salmonidae</taxon>
        <taxon>Salmoninae</taxon>
        <taxon>Hucho</taxon>
    </lineage>
</organism>
<protein>
    <submittedName>
        <fullName evidence="2">Uncharacterized protein</fullName>
    </submittedName>
</protein>
<feature type="signal peptide" evidence="1">
    <location>
        <begin position="1"/>
        <end position="19"/>
    </location>
</feature>
<proteinExistence type="predicted"/>
<dbReference type="GO" id="GO:0003713">
    <property type="term" value="F:transcription coactivator activity"/>
    <property type="evidence" value="ECO:0007669"/>
    <property type="project" value="TreeGrafter"/>
</dbReference>
<dbReference type="GO" id="GO:0035097">
    <property type="term" value="C:histone methyltransferase complex"/>
    <property type="evidence" value="ECO:0007669"/>
    <property type="project" value="TreeGrafter"/>
</dbReference>
<keyword evidence="3" id="KW-1185">Reference proteome</keyword>
<accession>A0A4W5JYN9</accession>
<dbReference type="GO" id="GO:0006338">
    <property type="term" value="P:chromatin remodeling"/>
    <property type="evidence" value="ECO:0007669"/>
    <property type="project" value="TreeGrafter"/>
</dbReference>
<dbReference type="GeneTree" id="ENSGT00970000197770"/>
<evidence type="ECO:0000313" key="2">
    <source>
        <dbReference type="Ensembl" id="ENSHHUP00000010148.1"/>
    </source>
</evidence>
<feature type="chain" id="PRO_5021460417" evidence="1">
    <location>
        <begin position="20"/>
        <end position="152"/>
    </location>
</feature>
<reference evidence="3" key="1">
    <citation type="submission" date="2018-06" db="EMBL/GenBank/DDBJ databases">
        <title>Genome assembly of Danube salmon.</title>
        <authorList>
            <person name="Macqueen D.J."/>
            <person name="Gundappa M.K."/>
        </authorList>
    </citation>
    <scope>NUCLEOTIDE SEQUENCE [LARGE SCALE GENOMIC DNA]</scope>
</reference>
<dbReference type="Ensembl" id="ENSHHUT00000010464.1">
    <property type="protein sequence ID" value="ENSHHUP00000010148.1"/>
    <property type="gene ID" value="ENSHHUG00000006195.1"/>
</dbReference>
<name>A0A4W5JYN9_9TELE</name>
<evidence type="ECO:0000256" key="1">
    <source>
        <dbReference type="SAM" id="SignalP"/>
    </source>
</evidence>
<dbReference type="InterPro" id="IPR043536">
    <property type="entry name" value="HCF1/2"/>
</dbReference>
<evidence type="ECO:0000313" key="3">
    <source>
        <dbReference type="Proteomes" id="UP000314982"/>
    </source>
</evidence>
<keyword evidence="1" id="KW-0732">Signal</keyword>
<dbReference type="STRING" id="62062.ENSHHUP00000010148"/>
<reference evidence="2" key="3">
    <citation type="submission" date="2025-09" db="UniProtKB">
        <authorList>
            <consortium name="Ensembl"/>
        </authorList>
    </citation>
    <scope>IDENTIFICATION</scope>
</reference>
<dbReference type="PANTHER" id="PTHR46003">
    <property type="entry name" value="HOST CELL FACTOR"/>
    <property type="match status" value="1"/>
</dbReference>
<dbReference type="AlphaFoldDB" id="A0A4W5JYN9"/>
<reference evidence="2" key="2">
    <citation type="submission" date="2025-08" db="UniProtKB">
        <authorList>
            <consortium name="Ensembl"/>
        </authorList>
    </citation>
    <scope>IDENTIFICATION</scope>
</reference>
<sequence length="152" mass="15610">MSFPLCFLLYILFTSKSNGFFTDQRTSKHGFIFSPPAILKVSAPHATTGTSIVTVRQANQGGKSPVMVTSLPAGVRMVVPAQVAQATPMGSSPQMSGMAALAAAAAATQKIPPSTATMQLPAGATIVKTVAMSPGSQTVKVASPVMVRSCLD</sequence>